<dbReference type="Gene3D" id="2.120.10.30">
    <property type="entry name" value="TolB, C-terminal domain"/>
    <property type="match status" value="1"/>
</dbReference>
<feature type="region of interest" description="Disordered" evidence="1">
    <location>
        <begin position="1"/>
        <end position="42"/>
    </location>
</feature>
<protein>
    <recommendedName>
        <fullName evidence="4">S9 family peptidase</fullName>
    </recommendedName>
</protein>
<accession>A0ABP8J8M5</accession>
<dbReference type="EMBL" id="BAABFX010000005">
    <property type="protein sequence ID" value="GAA4386910.1"/>
    <property type="molecule type" value="Genomic_DNA"/>
</dbReference>
<evidence type="ECO:0000256" key="1">
    <source>
        <dbReference type="SAM" id="MobiDB-lite"/>
    </source>
</evidence>
<proteinExistence type="predicted"/>
<dbReference type="PANTHER" id="PTHR43056">
    <property type="entry name" value="PEPTIDASE S9 PROLYL OLIGOPEPTIDASE"/>
    <property type="match status" value="1"/>
</dbReference>
<dbReference type="InterPro" id="IPR011042">
    <property type="entry name" value="6-blade_b-propeller_TolB-like"/>
</dbReference>
<sequence>MRTRCATGSWCSRPFSDGRPRRTRPRQPGTSQPGTGPEPITPEAAVRYGGLVLTGSAVFAVREDHRGGGEPVNELVRLCPDGPNEDLGQVLVTGPDFVSRPAVSTDGTQLAWVQWDHPNMPWDSTTLLRATVTDDGLVDVRIVAGGEGVPVAQPQFGPDGTLWFVSGESGYWNLHRDDEAGPRAVHAVDADVAAPQWVLGMSDYAVQCAGRDGARDGIRA</sequence>
<evidence type="ECO:0000313" key="3">
    <source>
        <dbReference type="Proteomes" id="UP001500390"/>
    </source>
</evidence>
<dbReference type="Proteomes" id="UP001500390">
    <property type="component" value="Unassembled WGS sequence"/>
</dbReference>
<dbReference type="RefSeq" id="WP_159899466.1">
    <property type="nucleotide sequence ID" value="NZ_BAABFX010000005.1"/>
</dbReference>
<evidence type="ECO:0000313" key="2">
    <source>
        <dbReference type="EMBL" id="GAA4386910.1"/>
    </source>
</evidence>
<gene>
    <name evidence="2" type="ORF">GCM10023153_00910</name>
</gene>
<organism evidence="2 3">
    <name type="scientific">Ornithinibacter aureus</name>
    <dbReference type="NCBI Taxonomy" id="622664"/>
    <lineage>
        <taxon>Bacteria</taxon>
        <taxon>Bacillati</taxon>
        <taxon>Actinomycetota</taxon>
        <taxon>Actinomycetes</taxon>
        <taxon>Micrococcales</taxon>
        <taxon>Intrasporangiaceae</taxon>
        <taxon>Ornithinibacter</taxon>
    </lineage>
</organism>
<dbReference type="SUPFAM" id="SSF82171">
    <property type="entry name" value="DPP6 N-terminal domain-like"/>
    <property type="match status" value="1"/>
</dbReference>
<name>A0ABP8J8M5_9MICO</name>
<comment type="caution">
    <text evidence="2">The sequence shown here is derived from an EMBL/GenBank/DDBJ whole genome shotgun (WGS) entry which is preliminary data.</text>
</comment>
<dbReference type="InterPro" id="IPR050585">
    <property type="entry name" value="Xaa-Pro_dipeptidyl-ppase/CocE"/>
</dbReference>
<evidence type="ECO:0008006" key="4">
    <source>
        <dbReference type="Google" id="ProtNLM"/>
    </source>
</evidence>
<keyword evidence="3" id="KW-1185">Reference proteome</keyword>
<dbReference type="PANTHER" id="PTHR43056:SF5">
    <property type="entry name" value="PEPTIDASE S9 PROLYL OLIGOPEPTIDASE CATALYTIC DOMAIN-CONTAINING PROTEIN"/>
    <property type="match status" value="1"/>
</dbReference>
<reference evidence="3" key="1">
    <citation type="journal article" date="2019" name="Int. J. Syst. Evol. Microbiol.">
        <title>The Global Catalogue of Microorganisms (GCM) 10K type strain sequencing project: providing services to taxonomists for standard genome sequencing and annotation.</title>
        <authorList>
            <consortium name="The Broad Institute Genomics Platform"/>
            <consortium name="The Broad Institute Genome Sequencing Center for Infectious Disease"/>
            <person name="Wu L."/>
            <person name="Ma J."/>
        </authorList>
    </citation>
    <scope>NUCLEOTIDE SEQUENCE [LARGE SCALE GENOMIC DNA]</scope>
    <source>
        <strain evidence="3">JCM 17738</strain>
    </source>
</reference>